<sequence length="65" mass="6658">MAPAFVAPVFVTAVCEASVFETPVFEAADLVPAFFLALARCSVVFSVTDGFPALVGLSAAVPEPP</sequence>
<dbReference type="Proteomes" id="UP000305906">
    <property type="component" value="Unassembled WGS sequence"/>
</dbReference>
<reference evidence="1 2" key="1">
    <citation type="submission" date="2019-05" db="EMBL/GenBank/DDBJ databases">
        <title>Streptomyces sp. NEAU-C151, a novel actinomycete isolated from soil.</title>
        <authorList>
            <person name="Han L."/>
            <person name="Jiang H."/>
        </authorList>
    </citation>
    <scope>NUCLEOTIDE SEQUENCE [LARGE SCALE GENOMIC DNA]</scope>
    <source>
        <strain evidence="1 2">NEAU-C151</strain>
    </source>
</reference>
<evidence type="ECO:0000313" key="2">
    <source>
        <dbReference type="Proteomes" id="UP000305906"/>
    </source>
</evidence>
<accession>A0A5R9FDZ4</accession>
<keyword evidence="2" id="KW-1185">Reference proteome</keyword>
<protein>
    <submittedName>
        <fullName evidence="1">Uncharacterized protein</fullName>
    </submittedName>
</protein>
<comment type="caution">
    <text evidence="1">The sequence shown here is derived from an EMBL/GenBank/DDBJ whole genome shotgun (WGS) entry which is preliminary data.</text>
</comment>
<organism evidence="1 2">
    <name type="scientific">Streptomyces montanus</name>
    <dbReference type="NCBI Taxonomy" id="2580423"/>
    <lineage>
        <taxon>Bacteria</taxon>
        <taxon>Bacillati</taxon>
        <taxon>Actinomycetota</taxon>
        <taxon>Actinomycetes</taxon>
        <taxon>Kitasatosporales</taxon>
        <taxon>Streptomycetaceae</taxon>
        <taxon>Streptomyces</taxon>
    </lineage>
</organism>
<dbReference type="EMBL" id="VBZC01000102">
    <property type="protein sequence ID" value="TLS39858.1"/>
    <property type="molecule type" value="Genomic_DNA"/>
</dbReference>
<dbReference type="AlphaFoldDB" id="A0A5R9FDZ4"/>
<name>A0A5R9FDZ4_9ACTN</name>
<evidence type="ECO:0000313" key="1">
    <source>
        <dbReference type="EMBL" id="TLS39858.1"/>
    </source>
</evidence>
<gene>
    <name evidence="1" type="ORF">FE633_44650</name>
</gene>
<proteinExistence type="predicted"/>